<dbReference type="UniPathway" id="UPA00053">
    <property type="reaction ID" value="UER00086"/>
</dbReference>
<evidence type="ECO:0000256" key="1">
    <source>
        <dbReference type="ARBA" id="ARBA00001864"/>
    </source>
</evidence>
<dbReference type="GO" id="GO:0009423">
    <property type="term" value="P:chorismate biosynthetic process"/>
    <property type="evidence" value="ECO:0007669"/>
    <property type="project" value="UniProtKB-UniRule"/>
</dbReference>
<dbReference type="HAMAP" id="MF_00214">
    <property type="entry name" value="AroD"/>
    <property type="match status" value="1"/>
</dbReference>
<feature type="active site" description="Schiff-base intermediate with substrate" evidence="4">
    <location>
        <position position="129"/>
    </location>
</feature>
<organism evidence="5 6">
    <name type="scientific">Geoglobus acetivorans</name>
    <dbReference type="NCBI Taxonomy" id="565033"/>
    <lineage>
        <taxon>Archaea</taxon>
        <taxon>Methanobacteriati</taxon>
        <taxon>Methanobacteriota</taxon>
        <taxon>Archaeoglobi</taxon>
        <taxon>Archaeoglobales</taxon>
        <taxon>Archaeoglobaceae</taxon>
        <taxon>Geoglobus</taxon>
    </lineage>
</organism>
<feature type="binding site" evidence="4">
    <location>
        <position position="52"/>
    </location>
    <ligand>
        <name>3-dehydroquinate</name>
        <dbReference type="ChEBI" id="CHEBI:32364"/>
    </ligand>
</feature>
<dbReference type="AlphaFoldDB" id="A0A0A7GH57"/>
<dbReference type="GO" id="GO:0046279">
    <property type="term" value="P:3,4-dihydroxybenzoate biosynthetic process"/>
    <property type="evidence" value="ECO:0007669"/>
    <property type="project" value="TreeGrafter"/>
</dbReference>
<dbReference type="EMBL" id="CP009552">
    <property type="protein sequence ID" value="AIY90267.1"/>
    <property type="molecule type" value="Genomic_DNA"/>
</dbReference>
<keyword evidence="4" id="KW-0028">Amino-acid biosynthesis</keyword>
<dbReference type="GO" id="GO:0008652">
    <property type="term" value="P:amino acid biosynthetic process"/>
    <property type="evidence" value="ECO:0007669"/>
    <property type="project" value="UniProtKB-KW"/>
</dbReference>
<comment type="pathway">
    <text evidence="4">Metabolic intermediate biosynthesis; chorismate biosynthesis; chorismate from D-erythrose 4-phosphate and phosphoenolpyruvate: step 3/7.</text>
</comment>
<comment type="caution">
    <text evidence="4">Lacks conserved residue(s) required for the propagation of feature annotation.</text>
</comment>
<dbReference type="eggNOG" id="arCOG02097">
    <property type="taxonomic scope" value="Archaea"/>
</dbReference>
<reference evidence="5 6" key="1">
    <citation type="journal article" date="2015" name="Appl. Environ. Microbiol.">
        <title>The Geoglobus acetivorans genome: Fe(III) reduction, acetate utilization, autotrophic growth, and degradation of aromatic compounds in a hyperthermophilic archaeon.</title>
        <authorList>
            <person name="Mardanov A.V."/>
            <person name="Slododkina G.B."/>
            <person name="Slobodkin A.I."/>
            <person name="Beletsky A.V."/>
            <person name="Gavrilov S.N."/>
            <person name="Kublanov I.V."/>
            <person name="Bonch-Osmolovskaya E.A."/>
            <person name="Skryabin K.G."/>
            <person name="Ravin N.V."/>
        </authorList>
    </citation>
    <scope>NUCLEOTIDE SEQUENCE [LARGE SCALE GENOMIC DNA]</scope>
    <source>
        <strain evidence="5 6">SBH6</strain>
    </source>
</reference>
<sequence>MKGRFVVTVRNFAEASQALRVADIIEFRLDLFPSYPEYDRIQTEKENIVTIRRKEDGGQFDGEEEDRLELLRKYSRYASYVDLEHELDDEVFLKFEKNNIIESYHNFAETPDYDVLKDIVEGRRGDIIKIATMGRSKEDVIKIMKLLTEYDNVVAFLMGRKYSFTRILSLLMGSPLIYCSLYNAVAPGQYDIYTARKILKMI</sequence>
<dbReference type="STRING" id="565033.GACE_1228"/>
<comment type="subunit">
    <text evidence="4">Homodimer.</text>
</comment>
<dbReference type="NCBIfam" id="TIGR01093">
    <property type="entry name" value="aroD"/>
    <property type="match status" value="1"/>
</dbReference>
<dbReference type="InterPro" id="IPR013785">
    <property type="entry name" value="Aldolase_TIM"/>
</dbReference>
<gene>
    <name evidence="4" type="primary">aroD</name>
    <name evidence="5" type="ORF">GACE_1228</name>
</gene>
<dbReference type="SUPFAM" id="SSF51569">
    <property type="entry name" value="Aldolase"/>
    <property type="match status" value="1"/>
</dbReference>
<keyword evidence="3 4" id="KW-0704">Schiff base</keyword>
<evidence type="ECO:0000256" key="3">
    <source>
        <dbReference type="ARBA" id="ARBA00023270"/>
    </source>
</evidence>
<dbReference type="Gene3D" id="3.20.20.70">
    <property type="entry name" value="Aldolase class I"/>
    <property type="match status" value="1"/>
</dbReference>
<dbReference type="GeneID" id="24797808"/>
<dbReference type="Proteomes" id="UP000030624">
    <property type="component" value="Chromosome"/>
</dbReference>
<proteinExistence type="inferred from homology"/>
<evidence type="ECO:0000313" key="6">
    <source>
        <dbReference type="Proteomes" id="UP000030624"/>
    </source>
</evidence>
<protein>
    <recommendedName>
        <fullName evidence="4">3-dehydroquinate dehydratase</fullName>
        <shortName evidence="4">3-dehydroquinase</shortName>
        <ecNumber evidence="4">4.2.1.10</ecNumber>
    </recommendedName>
    <alternativeName>
        <fullName evidence="4">Type I DHQase</fullName>
    </alternativeName>
    <alternativeName>
        <fullName evidence="4">Type I dehydroquinase</fullName>
        <shortName evidence="4">DHQ1</shortName>
    </alternativeName>
</protein>
<keyword evidence="4" id="KW-0057">Aromatic amino acid biosynthesis</keyword>
<evidence type="ECO:0000313" key="5">
    <source>
        <dbReference type="EMBL" id="AIY90267.1"/>
    </source>
</evidence>
<feature type="binding site" evidence="4">
    <location>
        <begin position="26"/>
        <end position="28"/>
    </location>
    <ligand>
        <name>3-dehydroquinate</name>
        <dbReference type="ChEBI" id="CHEBI:32364"/>
    </ligand>
</feature>
<dbReference type="PANTHER" id="PTHR43699:SF1">
    <property type="entry name" value="3-DEHYDROQUINATE DEHYDRATASE"/>
    <property type="match status" value="1"/>
</dbReference>
<dbReference type="CDD" id="cd00502">
    <property type="entry name" value="DHQase_I"/>
    <property type="match status" value="1"/>
</dbReference>
<dbReference type="HOGENOM" id="CLU_064444_2_0_2"/>
<dbReference type="RefSeq" id="WP_048091995.1">
    <property type="nucleotide sequence ID" value="NZ_CP009552.1"/>
</dbReference>
<dbReference type="GO" id="GO:0003855">
    <property type="term" value="F:3-dehydroquinate dehydratase activity"/>
    <property type="evidence" value="ECO:0007669"/>
    <property type="project" value="UniProtKB-UniRule"/>
</dbReference>
<keyword evidence="2 4" id="KW-0456">Lyase</keyword>
<dbReference type="EC" id="4.2.1.10" evidence="4"/>
<feature type="binding site" evidence="4">
    <location>
        <position position="166"/>
    </location>
    <ligand>
        <name>3-dehydroquinate</name>
        <dbReference type="ChEBI" id="CHEBI:32364"/>
    </ligand>
</feature>
<evidence type="ECO:0000256" key="4">
    <source>
        <dbReference type="HAMAP-Rule" id="MF_00214"/>
    </source>
</evidence>
<evidence type="ECO:0000256" key="2">
    <source>
        <dbReference type="ARBA" id="ARBA00023239"/>
    </source>
</evidence>
<accession>A0A0A7GH57</accession>
<name>A0A0A7GH57_GEOAI</name>
<dbReference type="GO" id="GO:0009073">
    <property type="term" value="P:aromatic amino acid family biosynthetic process"/>
    <property type="evidence" value="ECO:0007669"/>
    <property type="project" value="UniProtKB-KW"/>
</dbReference>
<dbReference type="InterPro" id="IPR001381">
    <property type="entry name" value="DHquinase_I"/>
</dbReference>
<dbReference type="InterPro" id="IPR050146">
    <property type="entry name" value="Type-I_3-dehydroquinase"/>
</dbReference>
<dbReference type="Pfam" id="PF01487">
    <property type="entry name" value="DHquinase_I"/>
    <property type="match status" value="1"/>
</dbReference>
<dbReference type="KEGG" id="gac:GACE_1228"/>
<feature type="active site" description="Proton donor/acceptor" evidence="4">
    <location>
        <position position="105"/>
    </location>
</feature>
<dbReference type="PANTHER" id="PTHR43699">
    <property type="entry name" value="3-DEHYDROQUINATE DEHYDRATASE"/>
    <property type="match status" value="1"/>
</dbReference>
<feature type="binding site" evidence="4">
    <location>
        <position position="189"/>
    </location>
    <ligand>
        <name>3-dehydroquinate</name>
        <dbReference type="ChEBI" id="CHEBI:32364"/>
    </ligand>
</feature>
<comment type="similarity">
    <text evidence="4">Belongs to the type-I 3-dehydroquinase family.</text>
</comment>
<comment type="function">
    <text evidence="4">Involved in the third step of the chorismate pathway, which leads to the biosynthesis of aromatic amino acids. Catalyzes the cis-dehydration of 3-dehydroquinate (DHQ) and introduces the first double bond of the aromatic ring to yield 3-dehydroshikimate.</text>
</comment>
<comment type="catalytic activity">
    <reaction evidence="1 4">
        <text>3-dehydroquinate = 3-dehydroshikimate + H2O</text>
        <dbReference type="Rhea" id="RHEA:21096"/>
        <dbReference type="ChEBI" id="CHEBI:15377"/>
        <dbReference type="ChEBI" id="CHEBI:16630"/>
        <dbReference type="ChEBI" id="CHEBI:32364"/>
        <dbReference type="EC" id="4.2.1.10"/>
    </reaction>
</comment>